<dbReference type="eggNOG" id="COG0006">
    <property type="taxonomic scope" value="Bacteria"/>
</dbReference>
<dbReference type="Proteomes" id="UP000002382">
    <property type="component" value="Chromosome"/>
</dbReference>
<dbReference type="Pfam" id="PF01321">
    <property type="entry name" value="Creatinase_N"/>
    <property type="match status" value="1"/>
</dbReference>
<dbReference type="EMBL" id="CP001634">
    <property type="protein sequence ID" value="ACR79686.1"/>
    <property type="molecule type" value="Genomic_DNA"/>
</dbReference>
<dbReference type="RefSeq" id="WP_015868348.1">
    <property type="nucleotide sequence ID" value="NC_012785.1"/>
</dbReference>
<keyword evidence="3" id="KW-1185">Reference proteome</keyword>
<reference evidence="2 3" key="2">
    <citation type="journal article" date="2011" name="J. Bacteriol.">
        <title>Genome Sequence of Kosmotoga olearia Strain TBF 19.5.1, a Thermophilic Bacterium with a Wide Growth Temperature Range, Isolated from the Troll B Oil Platform in the North Sea.</title>
        <authorList>
            <person name="Swithers K.S."/>
            <person name="Dipippo J.L."/>
            <person name="Bruce D.C."/>
            <person name="Detter C."/>
            <person name="Tapia R."/>
            <person name="Han S."/>
            <person name="Goodwin L.A."/>
            <person name="Han J."/>
            <person name="Woyke T."/>
            <person name="Pitluck S."/>
            <person name="Pennacchio L."/>
            <person name="Nolan M."/>
            <person name="Mikhailova N."/>
            <person name="Land M.L."/>
            <person name="Nesbo C.L."/>
            <person name="Gogarten J.P."/>
            <person name="Noll K.M."/>
        </authorList>
    </citation>
    <scope>NUCLEOTIDE SEQUENCE [LARGE SCALE GENOMIC DNA]</scope>
    <source>
        <strain evidence="3">ATCC BAA-1733 / DSM 21960 / TBF 19.5.1</strain>
    </source>
</reference>
<dbReference type="InterPro" id="IPR000587">
    <property type="entry name" value="Creatinase_N"/>
</dbReference>
<dbReference type="AlphaFoldDB" id="C5CH21"/>
<protein>
    <recommendedName>
        <fullName evidence="1">Creatinase N-terminal domain-containing protein</fullName>
    </recommendedName>
</protein>
<gene>
    <name evidence="2" type="ordered locus">Kole_0978</name>
</gene>
<dbReference type="InterPro" id="IPR029149">
    <property type="entry name" value="Creatin/AminoP/Spt16_N"/>
</dbReference>
<accession>C5CH21</accession>
<dbReference type="HOGENOM" id="CLU_2035014_0_0_0"/>
<evidence type="ECO:0000313" key="2">
    <source>
        <dbReference type="EMBL" id="ACR79686.1"/>
    </source>
</evidence>
<sequence>MTIIIPTTNIWGFPEKEGEKVLFPQRVEQLKNFITNEGAEGLLISRCDNFSWFTFGGRNHITLNTVEGVASILLTREKIYLFVDNIEKERLRKEEIAPEIWKELEVIEYDWWKSERTAIMP</sequence>
<evidence type="ECO:0000313" key="3">
    <source>
        <dbReference type="Proteomes" id="UP000002382"/>
    </source>
</evidence>
<proteinExistence type="predicted"/>
<evidence type="ECO:0000259" key="1">
    <source>
        <dbReference type="Pfam" id="PF01321"/>
    </source>
</evidence>
<dbReference type="SUPFAM" id="SSF53092">
    <property type="entry name" value="Creatinase/prolidase N-terminal domain"/>
    <property type="match status" value="1"/>
</dbReference>
<organism evidence="2 3">
    <name type="scientific">Kosmotoga olearia (strain ATCC BAA-1733 / DSM 21960 / TBF 19.5.1)</name>
    <dbReference type="NCBI Taxonomy" id="521045"/>
    <lineage>
        <taxon>Bacteria</taxon>
        <taxon>Thermotogati</taxon>
        <taxon>Thermotogota</taxon>
        <taxon>Thermotogae</taxon>
        <taxon>Kosmotogales</taxon>
        <taxon>Kosmotogaceae</taxon>
        <taxon>Kosmotoga</taxon>
    </lineage>
</organism>
<name>C5CH21_KOSOT</name>
<dbReference type="Gene3D" id="3.40.350.10">
    <property type="entry name" value="Creatinase/prolidase N-terminal domain"/>
    <property type="match status" value="1"/>
</dbReference>
<feature type="domain" description="Creatinase N-terminal" evidence="1">
    <location>
        <begin position="26"/>
        <end position="114"/>
    </location>
</feature>
<dbReference type="STRING" id="521045.Kole_0978"/>
<dbReference type="KEGG" id="kol:Kole_0978"/>
<reference evidence="2 3" key="1">
    <citation type="submission" date="2009-06" db="EMBL/GenBank/DDBJ databases">
        <title>Complete sequence of Thermotogales bacterium TBF 19.5.1.</title>
        <authorList>
            <consortium name="US DOE Joint Genome Institute"/>
            <person name="Lucas S."/>
            <person name="Copeland A."/>
            <person name="Lapidus A."/>
            <person name="Glavina del Rio T."/>
            <person name="Tice H."/>
            <person name="Bruce D."/>
            <person name="Goodwin L."/>
            <person name="Pitluck S."/>
            <person name="Chertkov O."/>
            <person name="Brettin T."/>
            <person name="Detter J.C."/>
            <person name="Han C."/>
            <person name="Schmutz J."/>
            <person name="Larimer F."/>
            <person name="Land M."/>
            <person name="Hauser L."/>
            <person name="Kyrpides N."/>
            <person name="Ovchinnikova G."/>
            <person name="Noll K."/>
        </authorList>
    </citation>
    <scope>NUCLEOTIDE SEQUENCE [LARGE SCALE GENOMIC DNA]</scope>
    <source>
        <strain evidence="3">ATCC BAA-1733 / DSM 21960 / TBF 19.5.1</strain>
    </source>
</reference>